<dbReference type="InterPro" id="IPR039859">
    <property type="entry name" value="PFA4/ZDH16/20/ERF2-like"/>
</dbReference>
<keyword evidence="6" id="KW-0564">Palmitate</keyword>
<evidence type="ECO:0000256" key="5">
    <source>
        <dbReference type="ARBA" id="ARBA00023136"/>
    </source>
</evidence>
<evidence type="ECO:0000313" key="15">
    <source>
        <dbReference type="Proteomes" id="UP000320333"/>
    </source>
</evidence>
<dbReference type="GO" id="GO:0006612">
    <property type="term" value="P:protein targeting to membrane"/>
    <property type="evidence" value="ECO:0007669"/>
    <property type="project" value="TreeGrafter"/>
</dbReference>
<name>A0A507EZJ4_9FUNG</name>
<sequence>MQAFSSADHLISRGTSNEAEVPMPPLVALSLPSASMPTDPTHRDNDTLNTPTHAIDHHSNSPSNSLMKRLRWLLTRKDFAVLVAAVFLIVFLSILFAVYSLPRLYHIVSPAFAPLFAWLLLLSLGHLARTSLTDPGFLAKGLVPMAASMDTAALDGFRDAASPVFSRGASGSVGVPSPKLSTTAASPEHTAQVSDEPQLPANYPFIAINQPSPAVRPVYQDALLATVHGVEVKVKYCYSCQIWRPPRASHCRSCDRCVENHDHHCPWTGTCIGKHNYRHFFNFILVTWLLATFVACSTISLIVQIARDLKTNGFATSPEPGVPRLDPNLAALEMNPVLPILVVMTGMFSLALGFMVGYHIWLSIRNVTTHEDVKQKYRNRNMTETPTSNSDEGPRNRRHSENPFDHGGPWKNIAWVLCRPAESSHDPLGRFEVAQTSLEEEGRLVDADGYGGQRSRAHWSGTGGGRIAVWRRAVASPNNSSNQIPV</sequence>
<feature type="transmembrane region" description="Helical" evidence="11">
    <location>
        <begin position="337"/>
        <end position="361"/>
    </location>
</feature>
<protein>
    <recommendedName>
        <fullName evidence="11">Palmitoyltransferase</fullName>
        <ecNumber evidence="11">2.3.1.225</ecNumber>
    </recommendedName>
</protein>
<evidence type="ECO:0000256" key="7">
    <source>
        <dbReference type="ARBA" id="ARBA00023288"/>
    </source>
</evidence>
<dbReference type="EC" id="2.3.1.225" evidence="11"/>
<dbReference type="GO" id="GO:0005794">
    <property type="term" value="C:Golgi apparatus"/>
    <property type="evidence" value="ECO:0007669"/>
    <property type="project" value="TreeGrafter"/>
</dbReference>
<keyword evidence="4 11" id="KW-1133">Transmembrane helix</keyword>
<dbReference type="EMBL" id="QEAP01000341">
    <property type="protein sequence ID" value="TPX68797.1"/>
    <property type="molecule type" value="Genomic_DNA"/>
</dbReference>
<dbReference type="Proteomes" id="UP000320333">
    <property type="component" value="Unassembled WGS sequence"/>
</dbReference>
<keyword evidence="8 11" id="KW-0012">Acyltransferase</keyword>
<evidence type="ECO:0000256" key="10">
    <source>
        <dbReference type="ARBA" id="ARBA00048048"/>
    </source>
</evidence>
<feature type="compositionally biased region" description="Basic and acidic residues" evidence="12">
    <location>
        <begin position="392"/>
        <end position="404"/>
    </location>
</feature>
<comment type="domain">
    <text evidence="11">The DHHC domain is required for palmitoyltransferase activity.</text>
</comment>
<dbReference type="OrthoDB" id="9909019at2759"/>
<feature type="region of interest" description="Disordered" evidence="12">
    <location>
        <begin position="376"/>
        <end position="405"/>
    </location>
</feature>
<feature type="transmembrane region" description="Helical" evidence="11">
    <location>
        <begin position="79"/>
        <end position="101"/>
    </location>
</feature>
<proteinExistence type="inferred from homology"/>
<feature type="domain" description="Palmitoyltransferase DHHC" evidence="13">
    <location>
        <begin position="235"/>
        <end position="376"/>
    </location>
</feature>
<evidence type="ECO:0000313" key="14">
    <source>
        <dbReference type="EMBL" id="TPX68797.1"/>
    </source>
</evidence>
<organism evidence="14 15">
    <name type="scientific">Chytriomyces confervae</name>
    <dbReference type="NCBI Taxonomy" id="246404"/>
    <lineage>
        <taxon>Eukaryota</taxon>
        <taxon>Fungi</taxon>
        <taxon>Fungi incertae sedis</taxon>
        <taxon>Chytridiomycota</taxon>
        <taxon>Chytridiomycota incertae sedis</taxon>
        <taxon>Chytridiomycetes</taxon>
        <taxon>Chytridiales</taxon>
        <taxon>Chytriomycetaceae</taxon>
        <taxon>Chytriomyces</taxon>
    </lineage>
</organism>
<evidence type="ECO:0000256" key="12">
    <source>
        <dbReference type="SAM" id="MobiDB-lite"/>
    </source>
</evidence>
<evidence type="ECO:0000256" key="6">
    <source>
        <dbReference type="ARBA" id="ARBA00023139"/>
    </source>
</evidence>
<comment type="subcellular location">
    <subcellularLocation>
        <location evidence="1">Endomembrane system</location>
        <topology evidence="1">Multi-pass membrane protein</topology>
    </subcellularLocation>
</comment>
<evidence type="ECO:0000256" key="2">
    <source>
        <dbReference type="ARBA" id="ARBA00022679"/>
    </source>
</evidence>
<evidence type="ECO:0000256" key="9">
    <source>
        <dbReference type="ARBA" id="ARBA00023463"/>
    </source>
</evidence>
<feature type="transmembrane region" description="Helical" evidence="11">
    <location>
        <begin position="283"/>
        <end position="306"/>
    </location>
</feature>
<evidence type="ECO:0000256" key="4">
    <source>
        <dbReference type="ARBA" id="ARBA00022989"/>
    </source>
</evidence>
<accession>A0A507EZJ4</accession>
<comment type="similarity">
    <text evidence="9">Belongs to the DHHC palmitoyltransferase family. ERF2/ZDHHC9 subfamily.</text>
</comment>
<dbReference type="AlphaFoldDB" id="A0A507EZJ4"/>
<keyword evidence="2 11" id="KW-0808">Transferase</keyword>
<keyword evidence="3 11" id="KW-0812">Transmembrane</keyword>
<feature type="region of interest" description="Disordered" evidence="12">
    <location>
        <begin position="36"/>
        <end position="64"/>
    </location>
</feature>
<evidence type="ECO:0000256" key="3">
    <source>
        <dbReference type="ARBA" id="ARBA00022692"/>
    </source>
</evidence>
<comment type="caution">
    <text evidence="14">The sequence shown here is derived from an EMBL/GenBank/DDBJ whole genome shotgun (WGS) entry which is preliminary data.</text>
</comment>
<keyword evidence="5 11" id="KW-0472">Membrane</keyword>
<reference evidence="14 15" key="1">
    <citation type="journal article" date="2019" name="Sci. Rep.">
        <title>Comparative genomics of chytrid fungi reveal insights into the obligate biotrophic and pathogenic lifestyle of Synchytrium endobioticum.</title>
        <authorList>
            <person name="van de Vossenberg B.T.L.H."/>
            <person name="Warris S."/>
            <person name="Nguyen H.D.T."/>
            <person name="van Gent-Pelzer M.P.E."/>
            <person name="Joly D.L."/>
            <person name="van de Geest H.C."/>
            <person name="Bonants P.J.M."/>
            <person name="Smith D.S."/>
            <person name="Levesque C.A."/>
            <person name="van der Lee T.A.J."/>
        </authorList>
    </citation>
    <scope>NUCLEOTIDE SEQUENCE [LARGE SCALE GENOMIC DNA]</scope>
    <source>
        <strain evidence="14 15">CBS 675.73</strain>
    </source>
</reference>
<evidence type="ECO:0000259" key="13">
    <source>
        <dbReference type="Pfam" id="PF01529"/>
    </source>
</evidence>
<feature type="compositionally biased region" description="Polar residues" evidence="12">
    <location>
        <begin position="380"/>
        <end position="391"/>
    </location>
</feature>
<keyword evidence="7" id="KW-0449">Lipoprotein</keyword>
<dbReference type="PANTHER" id="PTHR22883:SF43">
    <property type="entry name" value="PALMITOYLTRANSFERASE APP"/>
    <property type="match status" value="1"/>
</dbReference>
<dbReference type="GO" id="GO:0005783">
    <property type="term" value="C:endoplasmic reticulum"/>
    <property type="evidence" value="ECO:0007669"/>
    <property type="project" value="TreeGrafter"/>
</dbReference>
<keyword evidence="15" id="KW-1185">Reference proteome</keyword>
<dbReference type="InterPro" id="IPR001594">
    <property type="entry name" value="Palmitoyltrfase_DHHC"/>
</dbReference>
<feature type="transmembrane region" description="Helical" evidence="11">
    <location>
        <begin position="107"/>
        <end position="128"/>
    </location>
</feature>
<dbReference type="PROSITE" id="PS50216">
    <property type="entry name" value="DHHC"/>
    <property type="match status" value="1"/>
</dbReference>
<comment type="catalytic activity">
    <reaction evidence="10 11">
        <text>L-cysteinyl-[protein] + hexadecanoyl-CoA = S-hexadecanoyl-L-cysteinyl-[protein] + CoA</text>
        <dbReference type="Rhea" id="RHEA:36683"/>
        <dbReference type="Rhea" id="RHEA-COMP:10131"/>
        <dbReference type="Rhea" id="RHEA-COMP:11032"/>
        <dbReference type="ChEBI" id="CHEBI:29950"/>
        <dbReference type="ChEBI" id="CHEBI:57287"/>
        <dbReference type="ChEBI" id="CHEBI:57379"/>
        <dbReference type="ChEBI" id="CHEBI:74151"/>
        <dbReference type="EC" id="2.3.1.225"/>
    </reaction>
</comment>
<evidence type="ECO:0000256" key="11">
    <source>
        <dbReference type="RuleBase" id="RU079119"/>
    </source>
</evidence>
<dbReference type="Pfam" id="PF01529">
    <property type="entry name" value="DHHC"/>
    <property type="match status" value="1"/>
</dbReference>
<evidence type="ECO:0000256" key="8">
    <source>
        <dbReference type="ARBA" id="ARBA00023315"/>
    </source>
</evidence>
<dbReference type="GO" id="GO:0019706">
    <property type="term" value="F:protein-cysteine S-palmitoyltransferase activity"/>
    <property type="evidence" value="ECO:0007669"/>
    <property type="project" value="UniProtKB-EC"/>
</dbReference>
<evidence type="ECO:0000256" key="1">
    <source>
        <dbReference type="ARBA" id="ARBA00004127"/>
    </source>
</evidence>
<dbReference type="PANTHER" id="PTHR22883">
    <property type="entry name" value="ZINC FINGER DHHC DOMAIN CONTAINING PROTEIN"/>
    <property type="match status" value="1"/>
</dbReference>
<dbReference type="STRING" id="246404.A0A507EZJ4"/>
<gene>
    <name evidence="14" type="ORF">CcCBS67573_g07067</name>
</gene>